<dbReference type="Gene3D" id="3.30.450.20">
    <property type="entry name" value="PAS domain"/>
    <property type="match status" value="1"/>
</dbReference>
<comment type="subcellular location">
    <subcellularLocation>
        <location evidence="2">Membrane</location>
    </subcellularLocation>
</comment>
<dbReference type="CDD" id="cd19410">
    <property type="entry name" value="HK9-like_sensor"/>
    <property type="match status" value="1"/>
</dbReference>
<evidence type="ECO:0000256" key="8">
    <source>
        <dbReference type="ARBA" id="ARBA00022741"/>
    </source>
</evidence>
<keyword evidence="4 18" id="KW-0597">Phosphoprotein</keyword>
<dbReference type="PRINTS" id="PR00344">
    <property type="entry name" value="BCTRLSENSOR"/>
</dbReference>
<evidence type="ECO:0000256" key="4">
    <source>
        <dbReference type="ARBA" id="ARBA00022553"/>
    </source>
</evidence>
<dbReference type="FunFam" id="1.10.287.130:FF:000004">
    <property type="entry name" value="Ethylene receptor 1"/>
    <property type="match status" value="1"/>
</dbReference>
<feature type="domain" description="Histidine kinase" evidence="21">
    <location>
        <begin position="410"/>
        <end position="631"/>
    </location>
</feature>
<evidence type="ECO:0000256" key="18">
    <source>
        <dbReference type="PROSITE-ProRule" id="PRU00169"/>
    </source>
</evidence>
<feature type="transmembrane region" description="Helical" evidence="20">
    <location>
        <begin position="180"/>
        <end position="202"/>
    </location>
</feature>
<feature type="coiled-coil region" evidence="19">
    <location>
        <begin position="351"/>
        <end position="403"/>
    </location>
</feature>
<dbReference type="InterPro" id="IPR003594">
    <property type="entry name" value="HATPase_dom"/>
</dbReference>
<keyword evidence="19" id="KW-0175">Coiled coil</keyword>
<dbReference type="Pfam" id="PF00072">
    <property type="entry name" value="Response_reg"/>
    <property type="match status" value="1"/>
</dbReference>
<dbReference type="GO" id="GO:0000155">
    <property type="term" value="F:phosphorelay sensor kinase activity"/>
    <property type="evidence" value="ECO:0007669"/>
    <property type="project" value="InterPro"/>
</dbReference>
<feature type="modified residue" description="4-aspartylphosphate" evidence="18">
    <location>
        <position position="711"/>
    </location>
</feature>
<dbReference type="InterPro" id="IPR004358">
    <property type="entry name" value="Sig_transdc_His_kin-like_C"/>
</dbReference>
<dbReference type="SUPFAM" id="SSF55874">
    <property type="entry name" value="ATPase domain of HSP90 chaperone/DNA topoisomerase II/histidine kinase"/>
    <property type="match status" value="1"/>
</dbReference>
<dbReference type="SUPFAM" id="SSF47384">
    <property type="entry name" value="Homodimeric domain of signal transducing histidine kinase"/>
    <property type="match status" value="1"/>
</dbReference>
<dbReference type="Pfam" id="PF08448">
    <property type="entry name" value="PAS_4"/>
    <property type="match status" value="1"/>
</dbReference>
<dbReference type="InterPro" id="IPR000014">
    <property type="entry name" value="PAS"/>
</dbReference>
<keyword evidence="9" id="KW-0418">Kinase</keyword>
<proteinExistence type="predicted"/>
<dbReference type="CDD" id="cd00130">
    <property type="entry name" value="PAS"/>
    <property type="match status" value="1"/>
</dbReference>
<feature type="domain" description="HPt" evidence="24">
    <location>
        <begin position="819"/>
        <end position="912"/>
    </location>
</feature>
<evidence type="ECO:0000259" key="21">
    <source>
        <dbReference type="PROSITE" id="PS50109"/>
    </source>
</evidence>
<evidence type="ECO:0000256" key="5">
    <source>
        <dbReference type="ARBA" id="ARBA00022679"/>
    </source>
</evidence>
<keyword evidence="13" id="KW-0843">Virulence</keyword>
<evidence type="ECO:0000256" key="12">
    <source>
        <dbReference type="ARBA" id="ARBA00023012"/>
    </source>
</evidence>
<dbReference type="CDD" id="cd00082">
    <property type="entry name" value="HisKA"/>
    <property type="match status" value="1"/>
</dbReference>
<evidence type="ECO:0000256" key="7">
    <source>
        <dbReference type="ARBA" id="ARBA00022729"/>
    </source>
</evidence>
<evidence type="ECO:0000256" key="15">
    <source>
        <dbReference type="ARBA" id="ARBA00058004"/>
    </source>
</evidence>
<dbReference type="InterPro" id="IPR005467">
    <property type="entry name" value="His_kinase_dom"/>
</dbReference>
<evidence type="ECO:0000259" key="23">
    <source>
        <dbReference type="PROSITE" id="PS50113"/>
    </source>
</evidence>
<dbReference type="InterPro" id="IPR001789">
    <property type="entry name" value="Sig_transdc_resp-reg_receiver"/>
</dbReference>
<dbReference type="InterPro" id="IPR003661">
    <property type="entry name" value="HisK_dim/P_dom"/>
</dbReference>
<dbReference type="AlphaFoldDB" id="A0A848FGF2"/>
<dbReference type="Gene3D" id="1.10.287.130">
    <property type="match status" value="1"/>
</dbReference>
<comment type="catalytic activity">
    <reaction evidence="1">
        <text>ATP + protein L-histidine = ADP + protein N-phospho-L-histidine.</text>
        <dbReference type="EC" id="2.7.13.3"/>
    </reaction>
</comment>
<keyword evidence="11 20" id="KW-1133">Transmembrane helix</keyword>
<dbReference type="PROSITE" id="PS50113">
    <property type="entry name" value="PAC"/>
    <property type="match status" value="1"/>
</dbReference>
<dbReference type="GO" id="GO:0005886">
    <property type="term" value="C:plasma membrane"/>
    <property type="evidence" value="ECO:0007669"/>
    <property type="project" value="UniProtKB-SubCell"/>
</dbReference>
<keyword evidence="8" id="KW-0547">Nucleotide-binding</keyword>
<keyword evidence="26" id="KW-1185">Reference proteome</keyword>
<evidence type="ECO:0000256" key="3">
    <source>
        <dbReference type="ARBA" id="ARBA00012438"/>
    </source>
</evidence>
<dbReference type="PANTHER" id="PTHR45339:SF5">
    <property type="entry name" value="HISTIDINE KINASE"/>
    <property type="match status" value="1"/>
</dbReference>
<comment type="function">
    <text evidence="15">Member of the two-component regulatory system BvgS/BvgA. Phosphorylates BvgA via a four-step phosphorelay in response to environmental signals.</text>
</comment>
<keyword evidence="6 20" id="KW-0812">Transmembrane</keyword>
<keyword evidence="10" id="KW-0067">ATP-binding</keyword>
<dbReference type="PROSITE" id="PS50894">
    <property type="entry name" value="HPT"/>
    <property type="match status" value="1"/>
</dbReference>
<evidence type="ECO:0000256" key="14">
    <source>
        <dbReference type="ARBA" id="ARBA00023136"/>
    </source>
</evidence>
<evidence type="ECO:0000313" key="25">
    <source>
        <dbReference type="EMBL" id="NML17230.1"/>
    </source>
</evidence>
<evidence type="ECO:0000256" key="2">
    <source>
        <dbReference type="ARBA" id="ARBA00004370"/>
    </source>
</evidence>
<dbReference type="InterPro" id="IPR007891">
    <property type="entry name" value="CHASE3"/>
</dbReference>
<dbReference type="FunFam" id="3.30.565.10:FF:000010">
    <property type="entry name" value="Sensor histidine kinase RcsC"/>
    <property type="match status" value="1"/>
</dbReference>
<dbReference type="PROSITE" id="PS50109">
    <property type="entry name" value="HIS_KIN"/>
    <property type="match status" value="1"/>
</dbReference>
<protein>
    <recommendedName>
        <fullName evidence="16">Virulence sensor protein BvgS</fullName>
        <ecNumber evidence="3">2.7.13.3</ecNumber>
    </recommendedName>
</protein>
<keyword evidence="7" id="KW-0732">Signal</keyword>
<dbReference type="Proteomes" id="UP000574067">
    <property type="component" value="Unassembled WGS sequence"/>
</dbReference>
<dbReference type="InterPro" id="IPR011006">
    <property type="entry name" value="CheY-like_superfamily"/>
</dbReference>
<dbReference type="Pfam" id="PF05227">
    <property type="entry name" value="CHASE3"/>
    <property type="match status" value="1"/>
</dbReference>
<dbReference type="InterPro" id="IPR008207">
    <property type="entry name" value="Sig_transdc_His_kin_Hpt_dom"/>
</dbReference>
<evidence type="ECO:0000256" key="10">
    <source>
        <dbReference type="ARBA" id="ARBA00022840"/>
    </source>
</evidence>
<dbReference type="Gene3D" id="3.30.565.10">
    <property type="entry name" value="Histidine kinase-like ATPase, C-terminal domain"/>
    <property type="match status" value="1"/>
</dbReference>
<sequence>MLSWLRAAATAAALLALIAIGSVTARQLSALAESDWWERHSLQVQRDLEEFSAALFEAESSQRGYLITADDGQLEQHQRAQREARHRLAALKQLTRDSPTQQALLAGLEPAFEGRLADMERVVQLRRRRGFEAARAELERISTQGLMTQIRHTLDAAGAEEQRLLAQRSAAKAADAADTVWLLAVGGALATLTLLGVLVFFWREARRRRRSEAALQAQQNQLEALVAARTAELARSEARQRLFTEQAPVALAMFDREMRYLAVSRRWLRDNAPGDADLIGRCFYDLLPAVPAHWRTIHQRALAGEVVTTEGERITRADGELRWLRWDVRPWHDAQGAVGGILIFTEDITARREAELALADTQERLRRYNSDLAREVELRTAELSQRQQELQAAKEAAEQASQAKSAFLSTMSHEIRTPMNAILGTAQLLERQVQDPEQQRLVRTLRQAGRGLLALIDDVLDLSRIEAGHAAVVRAPFALREVLDPLLDVLGASAAGKGLALALAPLPEGVDTLVGDAQGLSQVLTNLVGNAVKFTDVGSVVLGVAVHSRQPGSVSLRFSVRDTGIGIAAERIDGIFEAFVQADASIHRRYGGTGLGLAICRRFVDLMGGEIGVHSQPGVGSEFWFVLPFGLASPQCTRPAAAPAEVAEAPRAAARLAGRRLLLVDDSPVNLEILQRLLEHERAEVVTAADGLQALEQLRARPRDFDAVLMDLQMPHMDGLQATACIRTDPALGTLPVIALTAAVLPSQREQAMAVGMDDFLVKPFELDTLVAVLLRCTGGPARPEPVAPVPAPATGQDTGFPVVPGIDTARAARRMLGDKALFLRLLHGLREDFGAVVEACRADLARGEAKAAAARLHKLRGIAGNLAAEEVARRAGELENLLREGAAAQAGPGLQALEAALRVLLGGLPPLPPREVPAEGATAEISPQAVRELVTALDEGDLSALNAFETLRGALAARHGPEAVMDMARAVDNLRFPAVAAQLRAWYPGE</sequence>
<evidence type="ECO:0000256" key="19">
    <source>
        <dbReference type="SAM" id="Coils"/>
    </source>
</evidence>
<evidence type="ECO:0000256" key="13">
    <source>
        <dbReference type="ARBA" id="ARBA00023026"/>
    </source>
</evidence>
<dbReference type="SUPFAM" id="SSF47226">
    <property type="entry name" value="Histidine-containing phosphotransfer domain, HPT domain"/>
    <property type="match status" value="1"/>
</dbReference>
<dbReference type="EMBL" id="JABBFW010000016">
    <property type="protein sequence ID" value="NML17230.1"/>
    <property type="molecule type" value="Genomic_DNA"/>
</dbReference>
<dbReference type="CDD" id="cd17546">
    <property type="entry name" value="REC_hyHK_CKI1_RcsC-like"/>
    <property type="match status" value="1"/>
</dbReference>
<organism evidence="25 26">
    <name type="scientific">Azohydromonas caseinilytica</name>
    <dbReference type="NCBI Taxonomy" id="2728836"/>
    <lineage>
        <taxon>Bacteria</taxon>
        <taxon>Pseudomonadati</taxon>
        <taxon>Pseudomonadota</taxon>
        <taxon>Betaproteobacteria</taxon>
        <taxon>Burkholderiales</taxon>
        <taxon>Sphaerotilaceae</taxon>
        <taxon>Azohydromonas</taxon>
    </lineage>
</organism>
<dbReference type="InterPro" id="IPR036641">
    <property type="entry name" value="HPT_dom_sf"/>
</dbReference>
<evidence type="ECO:0000259" key="22">
    <source>
        <dbReference type="PROSITE" id="PS50110"/>
    </source>
</evidence>
<evidence type="ECO:0000256" key="11">
    <source>
        <dbReference type="ARBA" id="ARBA00022989"/>
    </source>
</evidence>
<dbReference type="Pfam" id="PF01627">
    <property type="entry name" value="Hpt"/>
    <property type="match status" value="1"/>
</dbReference>
<feature type="modified residue" description="Phosphohistidine" evidence="17">
    <location>
        <position position="858"/>
    </location>
</feature>
<dbReference type="SUPFAM" id="SSF55785">
    <property type="entry name" value="PYP-like sensor domain (PAS domain)"/>
    <property type="match status" value="1"/>
</dbReference>
<name>A0A848FGF2_9BURK</name>
<dbReference type="PROSITE" id="PS50110">
    <property type="entry name" value="RESPONSE_REGULATORY"/>
    <property type="match status" value="1"/>
</dbReference>
<evidence type="ECO:0000256" key="17">
    <source>
        <dbReference type="PROSITE-ProRule" id="PRU00110"/>
    </source>
</evidence>
<dbReference type="Pfam" id="PF00512">
    <property type="entry name" value="HisKA"/>
    <property type="match status" value="1"/>
</dbReference>
<evidence type="ECO:0000313" key="26">
    <source>
        <dbReference type="Proteomes" id="UP000574067"/>
    </source>
</evidence>
<evidence type="ECO:0000256" key="20">
    <source>
        <dbReference type="SAM" id="Phobius"/>
    </source>
</evidence>
<dbReference type="InterPro" id="IPR000700">
    <property type="entry name" value="PAS-assoc_C"/>
</dbReference>
<dbReference type="InterPro" id="IPR036890">
    <property type="entry name" value="HATPase_C_sf"/>
</dbReference>
<dbReference type="SMART" id="SM00387">
    <property type="entry name" value="HATPase_c"/>
    <property type="match status" value="1"/>
</dbReference>
<dbReference type="SMART" id="SM00388">
    <property type="entry name" value="HisKA"/>
    <property type="match status" value="1"/>
</dbReference>
<dbReference type="NCBIfam" id="TIGR00229">
    <property type="entry name" value="sensory_box"/>
    <property type="match status" value="1"/>
</dbReference>
<dbReference type="SUPFAM" id="SSF52172">
    <property type="entry name" value="CheY-like"/>
    <property type="match status" value="1"/>
</dbReference>
<accession>A0A848FGF2</accession>
<dbReference type="InterPro" id="IPR013656">
    <property type="entry name" value="PAS_4"/>
</dbReference>
<dbReference type="EC" id="2.7.13.3" evidence="3"/>
<feature type="domain" description="Response regulatory" evidence="22">
    <location>
        <begin position="660"/>
        <end position="778"/>
    </location>
</feature>
<comment type="caution">
    <text evidence="25">The sequence shown here is derived from an EMBL/GenBank/DDBJ whole genome shotgun (WGS) entry which is preliminary data.</text>
</comment>
<evidence type="ECO:0000256" key="6">
    <source>
        <dbReference type="ARBA" id="ARBA00022692"/>
    </source>
</evidence>
<keyword evidence="5" id="KW-0808">Transferase</keyword>
<evidence type="ECO:0000256" key="16">
    <source>
        <dbReference type="ARBA" id="ARBA00070152"/>
    </source>
</evidence>
<dbReference type="Gene3D" id="1.20.120.160">
    <property type="entry name" value="HPT domain"/>
    <property type="match status" value="1"/>
</dbReference>
<keyword evidence="14 20" id="KW-0472">Membrane</keyword>
<reference evidence="25 26" key="1">
    <citation type="submission" date="2020-04" db="EMBL/GenBank/DDBJ databases">
        <title>Azohydromonas sp. isolated from soil.</title>
        <authorList>
            <person name="Dahal R.H."/>
        </authorList>
    </citation>
    <scope>NUCLEOTIDE SEQUENCE [LARGE SCALE GENOMIC DNA]</scope>
    <source>
        <strain evidence="25 26">G-1-1-14</strain>
    </source>
</reference>
<dbReference type="RefSeq" id="WP_169162137.1">
    <property type="nucleotide sequence ID" value="NZ_JABBFW010000016.1"/>
</dbReference>
<evidence type="ECO:0000259" key="24">
    <source>
        <dbReference type="PROSITE" id="PS50894"/>
    </source>
</evidence>
<dbReference type="InterPro" id="IPR035965">
    <property type="entry name" value="PAS-like_dom_sf"/>
</dbReference>
<dbReference type="CDD" id="cd16922">
    <property type="entry name" value="HATPase_EvgS-ArcB-TorS-like"/>
    <property type="match status" value="1"/>
</dbReference>
<dbReference type="Pfam" id="PF02518">
    <property type="entry name" value="HATPase_c"/>
    <property type="match status" value="1"/>
</dbReference>
<evidence type="ECO:0000256" key="9">
    <source>
        <dbReference type="ARBA" id="ARBA00022777"/>
    </source>
</evidence>
<dbReference type="PANTHER" id="PTHR45339">
    <property type="entry name" value="HYBRID SIGNAL TRANSDUCTION HISTIDINE KINASE J"/>
    <property type="match status" value="1"/>
</dbReference>
<dbReference type="Gene3D" id="3.40.50.2300">
    <property type="match status" value="1"/>
</dbReference>
<gene>
    <name evidence="25" type="ORF">HHL10_19840</name>
</gene>
<feature type="domain" description="PAC" evidence="23">
    <location>
        <begin position="308"/>
        <end position="360"/>
    </location>
</feature>
<dbReference type="InterPro" id="IPR036097">
    <property type="entry name" value="HisK_dim/P_sf"/>
</dbReference>
<keyword evidence="12" id="KW-0902">Two-component regulatory system</keyword>
<dbReference type="SMART" id="SM00448">
    <property type="entry name" value="REC"/>
    <property type="match status" value="1"/>
</dbReference>
<evidence type="ECO:0000256" key="1">
    <source>
        <dbReference type="ARBA" id="ARBA00000085"/>
    </source>
</evidence>
<dbReference type="GO" id="GO:0005524">
    <property type="term" value="F:ATP binding"/>
    <property type="evidence" value="ECO:0007669"/>
    <property type="project" value="UniProtKB-KW"/>
</dbReference>